<evidence type="ECO:0000313" key="2">
    <source>
        <dbReference type="Proteomes" id="UP000499080"/>
    </source>
</evidence>
<reference evidence="1 2" key="1">
    <citation type="journal article" date="2019" name="Sci. Rep.">
        <title>Orb-weaving spider Araneus ventricosus genome elucidates the spidroin gene catalogue.</title>
        <authorList>
            <person name="Kono N."/>
            <person name="Nakamura H."/>
            <person name="Ohtoshi R."/>
            <person name="Moran D.A.P."/>
            <person name="Shinohara A."/>
            <person name="Yoshida Y."/>
            <person name="Fujiwara M."/>
            <person name="Mori M."/>
            <person name="Tomita M."/>
            <person name="Arakawa K."/>
        </authorList>
    </citation>
    <scope>NUCLEOTIDE SEQUENCE [LARGE SCALE GENOMIC DNA]</scope>
</reference>
<evidence type="ECO:0000313" key="1">
    <source>
        <dbReference type="EMBL" id="GBM89751.1"/>
    </source>
</evidence>
<keyword evidence="2" id="KW-1185">Reference proteome</keyword>
<proteinExistence type="predicted"/>
<dbReference type="EMBL" id="BGPR01110667">
    <property type="protein sequence ID" value="GBM89751.1"/>
    <property type="molecule type" value="Genomic_DNA"/>
</dbReference>
<organism evidence="1 2">
    <name type="scientific">Araneus ventricosus</name>
    <name type="common">Orbweaver spider</name>
    <name type="synonym">Epeira ventricosa</name>
    <dbReference type="NCBI Taxonomy" id="182803"/>
    <lineage>
        <taxon>Eukaryota</taxon>
        <taxon>Metazoa</taxon>
        <taxon>Ecdysozoa</taxon>
        <taxon>Arthropoda</taxon>
        <taxon>Chelicerata</taxon>
        <taxon>Arachnida</taxon>
        <taxon>Araneae</taxon>
        <taxon>Araneomorphae</taxon>
        <taxon>Entelegynae</taxon>
        <taxon>Araneoidea</taxon>
        <taxon>Araneidae</taxon>
        <taxon>Araneus</taxon>
    </lineage>
</organism>
<sequence length="168" mass="19402">DRVNVGSNYAKLPSRCLFHRADWTNFALRALIARDMVEGDNLNEAFNFVSKAIISAPDAIILKSGLSFPKNRKPQWNNHCTDTNRNQRKSWNVSRRHPTSANQIAFQRAKSIARWSRRNGKREYWIKFVPNINSSVTAKDIRDTVRRCVRYLSRKTHLVSAKEWSGGS</sequence>
<name>A0A4Y2JHF9_ARAVE</name>
<comment type="caution">
    <text evidence="1">The sequence shown here is derived from an EMBL/GenBank/DDBJ whole genome shotgun (WGS) entry which is preliminary data.</text>
</comment>
<protein>
    <submittedName>
        <fullName evidence="1">Uncharacterized protein</fullName>
    </submittedName>
</protein>
<feature type="non-terminal residue" evidence="1">
    <location>
        <position position="1"/>
    </location>
</feature>
<dbReference type="AlphaFoldDB" id="A0A4Y2JHF9"/>
<gene>
    <name evidence="1" type="ORF">AVEN_119569_1</name>
</gene>
<accession>A0A4Y2JHF9</accession>
<dbReference type="Proteomes" id="UP000499080">
    <property type="component" value="Unassembled WGS sequence"/>
</dbReference>